<keyword evidence="9" id="KW-1185">Reference proteome</keyword>
<keyword evidence="5 7" id="KW-1133">Transmembrane helix</keyword>
<sequence length="185" mass="20114">MKLLMQLFAAFFKIGLFTIGGGLAMLPLIQKAVVEEYQWMDEDEMIDCLAICQSIPGVVAINSATYIGYKKKGMLGAIAASCGVILPSFIIIILAVLFLGQVGDNRYVSGAFTSITAASCALILFAAYKLGKQILKDKFSWVVTVICFLMTVVGITALWAIIFGALAGLILFWHQKYRLKGGKNE</sequence>
<keyword evidence="4 7" id="KW-0812">Transmembrane</keyword>
<protein>
    <submittedName>
        <fullName evidence="8">Chromate transporter</fullName>
    </submittedName>
</protein>
<feature type="transmembrane region" description="Helical" evidence="7">
    <location>
        <begin position="140"/>
        <end position="173"/>
    </location>
</feature>
<feature type="transmembrane region" description="Helical" evidence="7">
    <location>
        <begin position="107"/>
        <end position="128"/>
    </location>
</feature>
<keyword evidence="3" id="KW-1003">Cell membrane</keyword>
<dbReference type="RefSeq" id="WP_206582976.1">
    <property type="nucleotide sequence ID" value="NZ_JAFJZZ010000006.1"/>
</dbReference>
<evidence type="ECO:0000256" key="1">
    <source>
        <dbReference type="ARBA" id="ARBA00004651"/>
    </source>
</evidence>
<feature type="transmembrane region" description="Helical" evidence="7">
    <location>
        <begin position="6"/>
        <end position="28"/>
    </location>
</feature>
<dbReference type="PANTHER" id="PTHR43663:SF1">
    <property type="entry name" value="CHROMATE TRANSPORTER"/>
    <property type="match status" value="1"/>
</dbReference>
<dbReference type="PANTHER" id="PTHR43663">
    <property type="entry name" value="CHROMATE TRANSPORT PROTEIN-RELATED"/>
    <property type="match status" value="1"/>
</dbReference>
<evidence type="ECO:0000313" key="8">
    <source>
        <dbReference type="EMBL" id="MBN7774136.1"/>
    </source>
</evidence>
<keyword evidence="6 7" id="KW-0472">Membrane</keyword>
<gene>
    <name evidence="8" type="ORF">JYB65_12240</name>
</gene>
<evidence type="ECO:0000256" key="7">
    <source>
        <dbReference type="SAM" id="Phobius"/>
    </source>
</evidence>
<dbReference type="GO" id="GO:0005886">
    <property type="term" value="C:plasma membrane"/>
    <property type="evidence" value="ECO:0007669"/>
    <property type="project" value="UniProtKB-SubCell"/>
</dbReference>
<proteinExistence type="inferred from homology"/>
<evidence type="ECO:0000256" key="4">
    <source>
        <dbReference type="ARBA" id="ARBA00022692"/>
    </source>
</evidence>
<reference evidence="8" key="1">
    <citation type="submission" date="2021-02" db="EMBL/GenBank/DDBJ databases">
        <title>Abyssanaerobacter marinus gen.nov., sp., nov, anaerobic bacterium isolated from the Onnuri vent field of Indian Ocean and suggestion of Mogibacteriaceae fam. nov., and proposal of reclassification of ambiguous this family's genus member.</title>
        <authorList>
            <person name="Kim Y.J."/>
            <person name="Yang J.-A."/>
        </authorList>
    </citation>
    <scope>NUCLEOTIDE SEQUENCE</scope>
    <source>
        <strain evidence="8">DSM 2634</strain>
    </source>
</reference>
<dbReference type="InterPro" id="IPR052518">
    <property type="entry name" value="CHR_Transporter"/>
</dbReference>
<dbReference type="AlphaFoldDB" id="A0A939DAB3"/>
<evidence type="ECO:0000256" key="6">
    <source>
        <dbReference type="ARBA" id="ARBA00023136"/>
    </source>
</evidence>
<dbReference type="Proteomes" id="UP000664545">
    <property type="component" value="Unassembled WGS sequence"/>
</dbReference>
<name>A0A939DAB3_CLOAM</name>
<dbReference type="Pfam" id="PF02417">
    <property type="entry name" value="Chromate_transp"/>
    <property type="match status" value="1"/>
</dbReference>
<feature type="transmembrane region" description="Helical" evidence="7">
    <location>
        <begin position="75"/>
        <end position="100"/>
    </location>
</feature>
<dbReference type="GO" id="GO:0015109">
    <property type="term" value="F:chromate transmembrane transporter activity"/>
    <property type="evidence" value="ECO:0007669"/>
    <property type="project" value="InterPro"/>
</dbReference>
<dbReference type="InterPro" id="IPR003370">
    <property type="entry name" value="Chromate_transpt"/>
</dbReference>
<evidence type="ECO:0000256" key="3">
    <source>
        <dbReference type="ARBA" id="ARBA00022475"/>
    </source>
</evidence>
<organism evidence="8 9">
    <name type="scientific">Clostridium aminobutyricum</name>
    <dbReference type="NCBI Taxonomy" id="33953"/>
    <lineage>
        <taxon>Bacteria</taxon>
        <taxon>Bacillati</taxon>
        <taxon>Bacillota</taxon>
        <taxon>Clostridia</taxon>
        <taxon>Eubacteriales</taxon>
        <taxon>Clostridiaceae</taxon>
        <taxon>Clostridium</taxon>
    </lineage>
</organism>
<feature type="transmembrane region" description="Helical" evidence="7">
    <location>
        <begin position="48"/>
        <end position="69"/>
    </location>
</feature>
<accession>A0A939DAB3</accession>
<evidence type="ECO:0000256" key="5">
    <source>
        <dbReference type="ARBA" id="ARBA00022989"/>
    </source>
</evidence>
<comment type="caution">
    <text evidence="8">The sequence shown here is derived from an EMBL/GenBank/DDBJ whole genome shotgun (WGS) entry which is preliminary data.</text>
</comment>
<dbReference type="EMBL" id="JAFJZZ010000006">
    <property type="protein sequence ID" value="MBN7774136.1"/>
    <property type="molecule type" value="Genomic_DNA"/>
</dbReference>
<comment type="similarity">
    <text evidence="2">Belongs to the chromate ion transporter (CHR) (TC 2.A.51) family.</text>
</comment>
<evidence type="ECO:0000256" key="2">
    <source>
        <dbReference type="ARBA" id="ARBA00005262"/>
    </source>
</evidence>
<evidence type="ECO:0000313" key="9">
    <source>
        <dbReference type="Proteomes" id="UP000664545"/>
    </source>
</evidence>
<comment type="subcellular location">
    <subcellularLocation>
        <location evidence="1">Cell membrane</location>
        <topology evidence="1">Multi-pass membrane protein</topology>
    </subcellularLocation>
</comment>